<organism evidence="1 2">
    <name type="scientific">Caerostris extrusa</name>
    <name type="common">Bark spider</name>
    <name type="synonym">Caerostris bankana</name>
    <dbReference type="NCBI Taxonomy" id="172846"/>
    <lineage>
        <taxon>Eukaryota</taxon>
        <taxon>Metazoa</taxon>
        <taxon>Ecdysozoa</taxon>
        <taxon>Arthropoda</taxon>
        <taxon>Chelicerata</taxon>
        <taxon>Arachnida</taxon>
        <taxon>Araneae</taxon>
        <taxon>Araneomorphae</taxon>
        <taxon>Entelegynae</taxon>
        <taxon>Araneoidea</taxon>
        <taxon>Araneidae</taxon>
        <taxon>Caerostris</taxon>
    </lineage>
</organism>
<evidence type="ECO:0000313" key="1">
    <source>
        <dbReference type="EMBL" id="GIY50514.1"/>
    </source>
</evidence>
<name>A0AAV4TYT9_CAEEX</name>
<keyword evidence="2" id="KW-1185">Reference proteome</keyword>
<dbReference type="EMBL" id="BPLR01011989">
    <property type="protein sequence ID" value="GIY50514.1"/>
    <property type="molecule type" value="Genomic_DNA"/>
</dbReference>
<gene>
    <name evidence="1" type="ORF">CEXT_707101</name>
</gene>
<proteinExistence type="predicted"/>
<sequence>MVAGNTACIGEIEAERNTTFIVPGRGELPSSLAASSPSKLLANLPTAIEPCATEESKPALQASDFCEPSLCTSIHSSDGYIPTIIGKVSEFNWL</sequence>
<comment type="caution">
    <text evidence="1">The sequence shown here is derived from an EMBL/GenBank/DDBJ whole genome shotgun (WGS) entry which is preliminary data.</text>
</comment>
<dbReference type="Proteomes" id="UP001054945">
    <property type="component" value="Unassembled WGS sequence"/>
</dbReference>
<accession>A0AAV4TYT9</accession>
<reference evidence="1 2" key="1">
    <citation type="submission" date="2021-06" db="EMBL/GenBank/DDBJ databases">
        <title>Caerostris extrusa draft genome.</title>
        <authorList>
            <person name="Kono N."/>
            <person name="Arakawa K."/>
        </authorList>
    </citation>
    <scope>NUCLEOTIDE SEQUENCE [LARGE SCALE GENOMIC DNA]</scope>
</reference>
<evidence type="ECO:0000313" key="2">
    <source>
        <dbReference type="Proteomes" id="UP001054945"/>
    </source>
</evidence>
<dbReference type="AlphaFoldDB" id="A0AAV4TYT9"/>
<protein>
    <submittedName>
        <fullName evidence="1">Uncharacterized protein</fullName>
    </submittedName>
</protein>